<dbReference type="SFLD" id="SFLDF00027">
    <property type="entry name" value="p-type_atpase"/>
    <property type="match status" value="1"/>
</dbReference>
<dbReference type="EC" id="7.6.2.1" evidence="18"/>
<dbReference type="InterPro" id="IPR032631">
    <property type="entry name" value="P-type_ATPase_N"/>
</dbReference>
<keyword evidence="8 18" id="KW-1278">Translocase</keyword>
<feature type="binding site" evidence="16">
    <location>
        <position position="614"/>
    </location>
    <ligand>
        <name>ATP</name>
        <dbReference type="ChEBI" id="CHEBI:30616"/>
    </ligand>
</feature>
<dbReference type="InterPro" id="IPR023299">
    <property type="entry name" value="ATPase_P-typ_cyto_dom_N"/>
</dbReference>
<feature type="transmembrane region" description="Helical" evidence="18">
    <location>
        <begin position="1051"/>
        <end position="1073"/>
    </location>
</feature>
<dbReference type="PANTHER" id="PTHR24092:SF150">
    <property type="entry name" value="PHOSPHOLIPID-TRANSPORTING ATPASE"/>
    <property type="match status" value="1"/>
</dbReference>
<dbReference type="FunFam" id="3.40.50.1000:FF:000001">
    <property type="entry name" value="Phospholipid-transporting ATPase IC"/>
    <property type="match status" value="1"/>
</dbReference>
<keyword evidence="4 17" id="KW-0479">Metal-binding</keyword>
<evidence type="ECO:0000313" key="20">
    <source>
        <dbReference type="EMBL" id="RHY68151.1"/>
    </source>
</evidence>
<dbReference type="Gene3D" id="3.40.50.1000">
    <property type="entry name" value="HAD superfamily/HAD-like"/>
    <property type="match status" value="2"/>
</dbReference>
<keyword evidence="12" id="KW-0739">Sodium transport</keyword>
<evidence type="ECO:0000256" key="10">
    <source>
        <dbReference type="ARBA" id="ARBA00023053"/>
    </source>
</evidence>
<comment type="catalytic activity">
    <reaction evidence="13 18">
        <text>ATP + H2O + phospholipidSide 1 = ADP + phosphate + phospholipidSide 2.</text>
        <dbReference type="EC" id="7.6.2.1"/>
    </reaction>
</comment>
<dbReference type="GO" id="GO:0045332">
    <property type="term" value="P:phospholipid translocation"/>
    <property type="evidence" value="ECO:0007669"/>
    <property type="project" value="TreeGrafter"/>
</dbReference>
<feature type="binding site" evidence="17">
    <location>
        <position position="857"/>
    </location>
    <ligand>
        <name>Mg(2+)</name>
        <dbReference type="ChEBI" id="CHEBI:18420"/>
    </ligand>
</feature>
<evidence type="ECO:0000313" key="21">
    <source>
        <dbReference type="Proteomes" id="UP000266643"/>
    </source>
</evidence>
<evidence type="ECO:0000256" key="15">
    <source>
        <dbReference type="PIRSR" id="PIRSR606539-1"/>
    </source>
</evidence>
<dbReference type="InterPro" id="IPR044492">
    <property type="entry name" value="P_typ_ATPase_HD_dom"/>
</dbReference>
<feature type="transmembrane region" description="Helical" evidence="18">
    <location>
        <begin position="992"/>
        <end position="1015"/>
    </location>
</feature>
<dbReference type="InterPro" id="IPR008250">
    <property type="entry name" value="ATPase_P-typ_transduc_dom_A_sf"/>
</dbReference>
<dbReference type="GO" id="GO:0016887">
    <property type="term" value="F:ATP hydrolysis activity"/>
    <property type="evidence" value="ECO:0007669"/>
    <property type="project" value="InterPro"/>
</dbReference>
<dbReference type="SFLD" id="SFLDS00003">
    <property type="entry name" value="Haloacid_Dehalogenase"/>
    <property type="match status" value="1"/>
</dbReference>
<feature type="binding site" evidence="16">
    <location>
        <position position="727"/>
    </location>
    <ligand>
        <name>ATP</name>
        <dbReference type="ChEBI" id="CHEBI:30616"/>
    </ligand>
</feature>
<protein>
    <recommendedName>
        <fullName evidence="18">Phospholipid-transporting ATPase</fullName>
        <ecNumber evidence="18">7.6.2.1</ecNumber>
    </recommendedName>
</protein>
<dbReference type="PRINTS" id="PR00119">
    <property type="entry name" value="CATATPASE"/>
</dbReference>
<feature type="binding site" evidence="16">
    <location>
        <position position="418"/>
    </location>
    <ligand>
        <name>ATP</name>
        <dbReference type="ChEBI" id="CHEBI:30616"/>
    </ligand>
</feature>
<dbReference type="Gene3D" id="3.40.1110.10">
    <property type="entry name" value="Calcium-transporting ATPase, cytoplasmic domain N"/>
    <property type="match status" value="2"/>
</dbReference>
<dbReference type="GO" id="GO:0140326">
    <property type="term" value="F:ATPase-coupled intramembrane lipid transporter activity"/>
    <property type="evidence" value="ECO:0007669"/>
    <property type="project" value="UniProtKB-EC"/>
</dbReference>
<feature type="binding site" evidence="16">
    <location>
        <position position="831"/>
    </location>
    <ligand>
        <name>ATP</name>
        <dbReference type="ChEBI" id="CHEBI:30616"/>
    </ligand>
</feature>
<dbReference type="GO" id="GO:0005524">
    <property type="term" value="F:ATP binding"/>
    <property type="evidence" value="ECO:0007669"/>
    <property type="project" value="UniProtKB-UniRule"/>
</dbReference>
<name>A0A397DN01_APHAT</name>
<dbReference type="Gene3D" id="1.20.1110.10">
    <property type="entry name" value="Calcium-transporting ATPase, transmembrane domain"/>
    <property type="match status" value="1"/>
</dbReference>
<dbReference type="GO" id="GO:0005886">
    <property type="term" value="C:plasma membrane"/>
    <property type="evidence" value="ECO:0007669"/>
    <property type="project" value="TreeGrafter"/>
</dbReference>
<evidence type="ECO:0000259" key="19">
    <source>
        <dbReference type="SMART" id="SM00829"/>
    </source>
</evidence>
<keyword evidence="3 18" id="KW-0812">Transmembrane</keyword>
<dbReference type="InterPro" id="IPR020843">
    <property type="entry name" value="ER"/>
</dbReference>
<dbReference type="InterPro" id="IPR032630">
    <property type="entry name" value="P_typ_ATPase_c"/>
</dbReference>
<dbReference type="SUPFAM" id="SSF50129">
    <property type="entry name" value="GroES-like"/>
    <property type="match status" value="1"/>
</dbReference>
<keyword evidence="12" id="KW-0813">Transport</keyword>
<dbReference type="Proteomes" id="UP000266643">
    <property type="component" value="Unassembled WGS sequence"/>
</dbReference>
<keyword evidence="10" id="KW-0915">Sodium</keyword>
<dbReference type="Gene3D" id="3.40.50.720">
    <property type="entry name" value="NAD(P)-binding Rossmann-like Domain"/>
    <property type="match status" value="1"/>
</dbReference>
<keyword evidence="6 16" id="KW-0067">ATP-binding</keyword>
<feature type="transmembrane region" description="Helical" evidence="18">
    <location>
        <begin position="354"/>
        <end position="374"/>
    </location>
</feature>
<dbReference type="FunFam" id="3.40.50.1000:FF:000014">
    <property type="entry name" value="Phospholipid-transporting ATPase"/>
    <property type="match status" value="1"/>
</dbReference>
<dbReference type="NCBIfam" id="TIGR01652">
    <property type="entry name" value="ATPase-Plipid"/>
    <property type="match status" value="1"/>
</dbReference>
<dbReference type="InterPro" id="IPR006539">
    <property type="entry name" value="P-type_ATPase_IV"/>
</dbReference>
<keyword evidence="7 17" id="KW-0460">Magnesium</keyword>
<dbReference type="GO" id="GO:0000287">
    <property type="term" value="F:magnesium ion binding"/>
    <property type="evidence" value="ECO:0007669"/>
    <property type="project" value="UniProtKB-UniRule"/>
</dbReference>
<accession>A0A397DN01</accession>
<sequence length="1533" mass="168636">MGGDTAKPETRTVFVNNDVENERLRMQFKYTNNWVSTSKYTTYKYAIPIRYSTDSSVVAISFVPKTILEFFRVVANGYFLCISLLQVLTDWSPTNQYTTAGPLLIVLMVSMIKQALEDKKRHDADGIQNCRICHVLTTDGTIRDKQWQNVDVGDILFLKDKDEMPADVLILATSEEEGRCFVETCNLDGETNLKRRTACEPIAKLIGFRALNDPVIDEAKHKQSCVAFRGSVEYEQPNNRLYNFTGVVKAEALADAAPIGPTNIILRGCSIRSCSYIFGVVLFAGRESKLMQNARATPSKQSNVYKAVNRCIMLIFLTQFTLCVISTVSFNAWVHHALKLHSWYLPFIRVEVSAFFTFLILYNNLVPISLYVSLDMVKVAQAKNISTDPEMCHEGFYAIARTSDLNEDLGQIEYIFSDKTGTLTQNIMEFRKCSIGGVIYGYGSTEIAKAVASLAKQNQPPTESTIASAVEYGPGPAADLKDAQIFLDKTIHFDDPRLIAEAGTSSSVNGGRIREFLTLLAVCHTVIPETNATTGVTTYRASSPDEEALVKAARCLGYKLVTPAPFVEVEVTHQGAVPTIAGYAILNVNEFNSTRKRMSVVVTAPNGRIVVYCKGADNVILPRCAPTANDGDLDEHLKAFASEGLRTLVLAKRDMTKADYEAWNKVYQAAATSLTNRANLLDAAAEALEVNMDIVGATAIEDKLQVGVPNTIHSLAQAGIKIWVLTGDKEETAVNIGHACRLLNDGMQLLYVNREDMTGLMEQSIQKHYKNRTVAENIGIVCDGKSLVHFFPSKSLSADEKVVAKELRRKLLVVASVCKAMVACRVSPAQKADIVNLVRYNSHNKPITLAIGDGANDVNMIQSAHVGIGICGQEGVQAVNASDYAIAQFRFLQRLLLVHGRSNYKRIAKVILYSFYKNMSLVIVLFFYNFYNGQSGTSLFESFVMAGWNFFLALPIIAIGIFDEDVSPEQAMAFPPLYLSGQRNEDLNIKYFSWWIFNAFYHAFISFFLPVYIVRGFTTEAFHVQGTTIYSGLLMTMNLKVIFETLSWTMFSYAFVVFSFLLFFFFLAVYPVVPGLGNDMIGVPTSMLSTWVKNYRPTEADILRERGLLQKNQLKIVDMTTNGAVTYSHPRSMEEQRQDEKAGVKNLDMTGYTGFAFSAPEDKVVSDVDSKEAVREIATMRVDHFNFTGETDAEAERRHGLGSFHGEKRVSSHAGVNSILGSLPLAELMEGAGGVAAKTPSVSSPPRSNMFRKIVCTKLSTDFRAATEIVTIPRSTLTVAPGTVLIKNVVVGINASDINYTNGKYNPGVQPPFDCGFEGVYGAFAEYIVVPIKFVSKVPFATAAILPLNVCGLTASIALDVVGEVLYHETRLALTNLRSGGPCSRLVVLPLQYCVLKALTSFQTCVNNLAKHGRLIVIGSISGYADSSSWSAAAGATSPFTATLLSKSASVRGFFLNHFAKSHGAAHARKLTILVRKRLLNPGLDTATFRGLEGVADAIEYLYARKNIGKLVVHLADPTTSSSDHMTLPRASL</sequence>
<feature type="binding site" evidence="16">
    <location>
        <position position="857"/>
    </location>
    <ligand>
        <name>ATP</name>
        <dbReference type="ChEBI" id="CHEBI:30616"/>
    </ligand>
</feature>
<keyword evidence="11 18" id="KW-0472">Membrane</keyword>
<feature type="binding site" evidence="16">
    <location>
        <position position="419"/>
    </location>
    <ligand>
        <name>ATP</name>
        <dbReference type="ChEBI" id="CHEBI:30616"/>
    </ligand>
</feature>
<feature type="binding site" evidence="17">
    <location>
        <position position="853"/>
    </location>
    <ligand>
        <name>Mg(2+)</name>
        <dbReference type="ChEBI" id="CHEBI:18420"/>
    </ligand>
</feature>
<dbReference type="SUPFAM" id="SSF81665">
    <property type="entry name" value="Calcium ATPase, transmembrane domain M"/>
    <property type="match status" value="1"/>
</dbReference>
<keyword evidence="9 18" id="KW-1133">Transmembrane helix</keyword>
<feature type="binding site" evidence="16">
    <location>
        <position position="646"/>
    </location>
    <ligand>
        <name>ATP</name>
        <dbReference type="ChEBI" id="CHEBI:30616"/>
    </ligand>
</feature>
<evidence type="ECO:0000256" key="4">
    <source>
        <dbReference type="ARBA" id="ARBA00022723"/>
    </source>
</evidence>
<dbReference type="InterPro" id="IPR036412">
    <property type="entry name" value="HAD-like_sf"/>
</dbReference>
<feature type="binding site" evidence="17">
    <location>
        <position position="420"/>
    </location>
    <ligand>
        <name>Mg(2+)</name>
        <dbReference type="ChEBI" id="CHEBI:18420"/>
    </ligand>
</feature>
<keyword evidence="5 16" id="KW-0547">Nucleotide-binding</keyword>
<dbReference type="VEuPathDB" id="FungiDB:H257_15583"/>
<feature type="binding site" evidence="17">
    <location>
        <position position="418"/>
    </location>
    <ligand>
        <name>Mg(2+)</name>
        <dbReference type="ChEBI" id="CHEBI:18420"/>
    </ligand>
</feature>
<comment type="caution">
    <text evidence="20">The sequence shown here is derived from an EMBL/GenBank/DDBJ whole genome shotgun (WGS) entry which is preliminary data.</text>
</comment>
<dbReference type="PROSITE" id="PS00154">
    <property type="entry name" value="ATPASE_E1_E2"/>
    <property type="match status" value="1"/>
</dbReference>
<evidence type="ECO:0000256" key="3">
    <source>
        <dbReference type="ARBA" id="ARBA00022692"/>
    </source>
</evidence>
<dbReference type="InterPro" id="IPR023214">
    <property type="entry name" value="HAD_sf"/>
</dbReference>
<dbReference type="SUPFAM" id="SSF81653">
    <property type="entry name" value="Calcium ATPase, transduction domain A"/>
    <property type="match status" value="1"/>
</dbReference>
<evidence type="ECO:0000256" key="16">
    <source>
        <dbReference type="PIRSR" id="PIRSR606539-2"/>
    </source>
</evidence>
<feature type="binding site" evidence="16">
    <location>
        <position position="856"/>
    </location>
    <ligand>
        <name>ATP</name>
        <dbReference type="ChEBI" id="CHEBI:30616"/>
    </ligand>
</feature>
<evidence type="ECO:0000256" key="18">
    <source>
        <dbReference type="RuleBase" id="RU362033"/>
    </source>
</evidence>
<evidence type="ECO:0000256" key="14">
    <source>
        <dbReference type="ARBA" id="ARBA00049499"/>
    </source>
</evidence>
<dbReference type="SMART" id="SM00829">
    <property type="entry name" value="PKS_ER"/>
    <property type="match status" value="1"/>
</dbReference>
<evidence type="ECO:0000256" key="7">
    <source>
        <dbReference type="ARBA" id="ARBA00022842"/>
    </source>
</evidence>
<evidence type="ECO:0000256" key="13">
    <source>
        <dbReference type="ARBA" id="ARBA00034036"/>
    </source>
</evidence>
<comment type="cofactor">
    <cofactor evidence="17">
        <name>Mg(2+)</name>
        <dbReference type="ChEBI" id="CHEBI:18420"/>
    </cofactor>
</comment>
<reference evidence="20 21" key="1">
    <citation type="submission" date="2018-08" db="EMBL/GenBank/DDBJ databases">
        <title>Aphanomyces genome sequencing and annotation.</title>
        <authorList>
            <person name="Minardi D."/>
            <person name="Oidtmann B."/>
            <person name="Van Der Giezen M."/>
            <person name="Studholme D.J."/>
        </authorList>
    </citation>
    <scope>NUCLEOTIDE SEQUENCE [LARGE SCALE GENOMIC DNA]</scope>
    <source>
        <strain evidence="20 21">D2</strain>
    </source>
</reference>
<dbReference type="NCBIfam" id="TIGR01494">
    <property type="entry name" value="ATPase_P-type"/>
    <property type="match status" value="2"/>
</dbReference>
<dbReference type="GO" id="GO:0016491">
    <property type="term" value="F:oxidoreductase activity"/>
    <property type="evidence" value="ECO:0007669"/>
    <property type="project" value="InterPro"/>
</dbReference>
<evidence type="ECO:0000256" key="9">
    <source>
        <dbReference type="ARBA" id="ARBA00022989"/>
    </source>
</evidence>
<keyword evidence="12" id="KW-0406">Ion transport</keyword>
<feature type="domain" description="Enoyl reductase (ER)" evidence="19">
    <location>
        <begin position="1264"/>
        <end position="1513"/>
    </location>
</feature>
<feature type="binding site" evidence="16">
    <location>
        <position position="728"/>
    </location>
    <ligand>
        <name>ATP</name>
        <dbReference type="ChEBI" id="CHEBI:30616"/>
    </ligand>
</feature>
<dbReference type="Pfam" id="PF16209">
    <property type="entry name" value="PhoLip_ATPase_N"/>
    <property type="match status" value="1"/>
</dbReference>
<dbReference type="SUPFAM" id="SSF81660">
    <property type="entry name" value="Metal cation-transporting ATPase, ATP-binding domain N"/>
    <property type="match status" value="1"/>
</dbReference>
<evidence type="ECO:0000256" key="2">
    <source>
        <dbReference type="ARBA" id="ARBA00008109"/>
    </source>
</evidence>
<dbReference type="EMBL" id="QUTD01004419">
    <property type="protein sequence ID" value="RHY68151.1"/>
    <property type="molecule type" value="Genomic_DNA"/>
</dbReference>
<gene>
    <name evidence="20" type="ORF">DYB30_001632</name>
</gene>
<feature type="transmembrane region" description="Helical" evidence="18">
    <location>
        <begin position="943"/>
        <end position="962"/>
    </location>
</feature>
<dbReference type="Pfam" id="PF13246">
    <property type="entry name" value="Cation_ATPase"/>
    <property type="match status" value="1"/>
</dbReference>
<feature type="active site" description="4-aspartylphosphate intermediate" evidence="15">
    <location>
        <position position="418"/>
    </location>
</feature>
<dbReference type="GO" id="GO:0008554">
    <property type="term" value="F:P-type sodium transporter activity"/>
    <property type="evidence" value="ECO:0007669"/>
    <property type="project" value="UniProtKB-EC"/>
</dbReference>
<evidence type="ECO:0000256" key="8">
    <source>
        <dbReference type="ARBA" id="ARBA00022967"/>
    </source>
</evidence>
<feature type="transmembrane region" description="Helical" evidence="18">
    <location>
        <begin position="311"/>
        <end position="334"/>
    </location>
</feature>
<dbReference type="InterPro" id="IPR023298">
    <property type="entry name" value="ATPase_P-typ_TM_dom_sf"/>
</dbReference>
<dbReference type="VEuPathDB" id="FungiDB:H257_15582"/>
<dbReference type="Pfam" id="PF16212">
    <property type="entry name" value="PhoLip_ATPase_C"/>
    <property type="match status" value="1"/>
</dbReference>
<feature type="transmembrane region" description="Helical" evidence="18">
    <location>
        <begin position="1021"/>
        <end position="1039"/>
    </location>
</feature>
<dbReference type="Gene3D" id="3.90.180.10">
    <property type="entry name" value="Medium-chain alcohol dehydrogenases, catalytic domain"/>
    <property type="match status" value="2"/>
</dbReference>
<dbReference type="InterPro" id="IPR001757">
    <property type="entry name" value="P_typ_ATPase"/>
</dbReference>
<feature type="binding site" evidence="16">
    <location>
        <position position="591"/>
    </location>
    <ligand>
        <name>ATP</name>
        <dbReference type="ChEBI" id="CHEBI:30616"/>
    </ligand>
</feature>
<evidence type="ECO:0000256" key="17">
    <source>
        <dbReference type="PIRSR" id="PIRSR606539-3"/>
    </source>
</evidence>
<feature type="binding site" evidence="16">
    <location>
        <position position="546"/>
    </location>
    <ligand>
        <name>ATP</name>
        <dbReference type="ChEBI" id="CHEBI:30616"/>
    </ligand>
</feature>
<evidence type="ECO:0000256" key="6">
    <source>
        <dbReference type="ARBA" id="ARBA00022840"/>
    </source>
</evidence>
<dbReference type="InterPro" id="IPR011032">
    <property type="entry name" value="GroES-like_sf"/>
</dbReference>
<feature type="binding site" evidence="16">
    <location>
        <position position="420"/>
    </location>
    <ligand>
        <name>ATP</name>
        <dbReference type="ChEBI" id="CHEBI:30616"/>
    </ligand>
</feature>
<feature type="binding site" evidence="16">
    <location>
        <position position="726"/>
    </location>
    <ligand>
        <name>ATP</name>
        <dbReference type="ChEBI" id="CHEBI:30616"/>
    </ligand>
</feature>
<dbReference type="PANTHER" id="PTHR24092">
    <property type="entry name" value="PROBABLE PHOSPHOLIPID-TRANSPORTING ATPASE"/>
    <property type="match status" value="1"/>
</dbReference>
<evidence type="ECO:0000256" key="12">
    <source>
        <dbReference type="ARBA" id="ARBA00023201"/>
    </source>
</evidence>
<dbReference type="InterPro" id="IPR018303">
    <property type="entry name" value="ATPase_P-typ_P_site"/>
</dbReference>
<dbReference type="SUPFAM" id="SSF56784">
    <property type="entry name" value="HAD-like"/>
    <property type="match status" value="1"/>
</dbReference>
<evidence type="ECO:0000256" key="5">
    <source>
        <dbReference type="ARBA" id="ARBA00022741"/>
    </source>
</evidence>
<dbReference type="Gene3D" id="2.70.150.10">
    <property type="entry name" value="Calcium-transporting ATPase, cytoplasmic transduction domain A"/>
    <property type="match status" value="2"/>
</dbReference>
<dbReference type="FunFam" id="3.40.1110.10:FF:000110">
    <property type="entry name" value="Phospholipid-transporting ATPase"/>
    <property type="match status" value="1"/>
</dbReference>
<evidence type="ECO:0000256" key="1">
    <source>
        <dbReference type="ARBA" id="ARBA00004141"/>
    </source>
</evidence>
<feature type="binding site" evidence="16">
    <location>
        <position position="825"/>
    </location>
    <ligand>
        <name>ATP</name>
        <dbReference type="ChEBI" id="CHEBI:30616"/>
    </ligand>
</feature>
<dbReference type="SFLD" id="SFLDG00002">
    <property type="entry name" value="C1.7:_P-type_atpase_like"/>
    <property type="match status" value="1"/>
</dbReference>
<comment type="subcellular location">
    <subcellularLocation>
        <location evidence="1 18">Membrane</location>
        <topology evidence="1 18">Multi-pass membrane protein</topology>
    </subcellularLocation>
</comment>
<comment type="catalytic activity">
    <reaction evidence="14">
        <text>Na(+)(in) + ATP + H2O = Na(+)(out) + ADP + phosphate + H(+)</text>
        <dbReference type="Rhea" id="RHEA:14633"/>
        <dbReference type="ChEBI" id="CHEBI:15377"/>
        <dbReference type="ChEBI" id="CHEBI:15378"/>
        <dbReference type="ChEBI" id="CHEBI:29101"/>
        <dbReference type="ChEBI" id="CHEBI:30616"/>
        <dbReference type="ChEBI" id="CHEBI:43474"/>
        <dbReference type="ChEBI" id="CHEBI:456216"/>
        <dbReference type="EC" id="7.2.2.3"/>
    </reaction>
    <physiologicalReaction direction="left-to-right" evidence="14">
        <dbReference type="Rhea" id="RHEA:14634"/>
    </physiologicalReaction>
</comment>
<proteinExistence type="inferred from homology"/>
<feature type="transmembrane region" description="Helical" evidence="18">
    <location>
        <begin position="910"/>
        <end position="931"/>
    </location>
</feature>
<organism evidence="20 21">
    <name type="scientific">Aphanomyces astaci</name>
    <name type="common">Crayfish plague agent</name>
    <dbReference type="NCBI Taxonomy" id="112090"/>
    <lineage>
        <taxon>Eukaryota</taxon>
        <taxon>Sar</taxon>
        <taxon>Stramenopiles</taxon>
        <taxon>Oomycota</taxon>
        <taxon>Saprolegniomycetes</taxon>
        <taxon>Saprolegniales</taxon>
        <taxon>Verrucalvaceae</taxon>
        <taxon>Aphanomyces</taxon>
    </lineage>
</organism>
<evidence type="ECO:0000256" key="11">
    <source>
        <dbReference type="ARBA" id="ARBA00023136"/>
    </source>
</evidence>
<comment type="similarity">
    <text evidence="2 18">Belongs to the cation transport ATPase (P-type) (TC 3.A.3) family. Type IV subfamily.</text>
</comment>